<reference evidence="1 2" key="1">
    <citation type="submission" date="2023-01" db="EMBL/GenBank/DDBJ databases">
        <title>Genomes from the Australian National Cyanobacteria Reference Collection.</title>
        <authorList>
            <person name="Willis A."/>
            <person name="Lee E.M.F."/>
        </authorList>
    </citation>
    <scope>NUCLEOTIDE SEQUENCE [LARGE SCALE GENOMIC DNA]</scope>
    <source>
        <strain evidence="1 2">CS-549</strain>
    </source>
</reference>
<proteinExistence type="predicted"/>
<dbReference type="RefSeq" id="WP_190649746.1">
    <property type="nucleotide sequence ID" value="NZ_JAQMTI010000039.1"/>
</dbReference>
<keyword evidence="2" id="KW-1185">Reference proteome</keyword>
<sequence length="54" mass="6241">MSFARQLLQVGRAAQRTGSSLRFNQIQPNSAWNNFLLLDKNQLPHLGYSHNTWN</sequence>
<accession>A0ABT4ZNK6</accession>
<evidence type="ECO:0008006" key="3">
    <source>
        <dbReference type="Google" id="ProtNLM"/>
    </source>
</evidence>
<organism evidence="1 2">
    <name type="scientific">Sphaerospermopsis kisseleviana CS-549</name>
    <dbReference type="NCBI Taxonomy" id="3021783"/>
    <lineage>
        <taxon>Bacteria</taxon>
        <taxon>Bacillati</taxon>
        <taxon>Cyanobacteriota</taxon>
        <taxon>Cyanophyceae</taxon>
        <taxon>Nostocales</taxon>
        <taxon>Aphanizomenonaceae</taxon>
        <taxon>Sphaerospermopsis</taxon>
        <taxon>Sphaerospermopsis kisseleviana</taxon>
    </lineage>
</organism>
<gene>
    <name evidence="1" type="ORF">PN497_02990</name>
</gene>
<evidence type="ECO:0000313" key="1">
    <source>
        <dbReference type="EMBL" id="MDB9440347.1"/>
    </source>
</evidence>
<evidence type="ECO:0000313" key="2">
    <source>
        <dbReference type="Proteomes" id="UP001211711"/>
    </source>
</evidence>
<dbReference type="Proteomes" id="UP001211711">
    <property type="component" value="Unassembled WGS sequence"/>
</dbReference>
<comment type="caution">
    <text evidence="1">The sequence shown here is derived from an EMBL/GenBank/DDBJ whole genome shotgun (WGS) entry which is preliminary data.</text>
</comment>
<protein>
    <recommendedName>
        <fullName evidence="3">Transposase</fullName>
    </recommendedName>
</protein>
<name>A0ABT4ZNK6_9CYAN</name>
<dbReference type="EMBL" id="JAQMTI010000039">
    <property type="protein sequence ID" value="MDB9440347.1"/>
    <property type="molecule type" value="Genomic_DNA"/>
</dbReference>